<dbReference type="VEuPathDB" id="VectorBase:LOC119164207"/>
<gene>
    <name evidence="1" type="ORF">HPB51_014726</name>
</gene>
<evidence type="ECO:0000313" key="1">
    <source>
        <dbReference type="EMBL" id="KAH8023477.1"/>
    </source>
</evidence>
<keyword evidence="2" id="KW-1185">Reference proteome</keyword>
<reference evidence="1" key="2">
    <citation type="submission" date="2021-09" db="EMBL/GenBank/DDBJ databases">
        <authorList>
            <person name="Jia N."/>
            <person name="Wang J."/>
            <person name="Shi W."/>
            <person name="Du L."/>
            <person name="Sun Y."/>
            <person name="Zhan W."/>
            <person name="Jiang J."/>
            <person name="Wang Q."/>
            <person name="Zhang B."/>
            <person name="Ji P."/>
            <person name="Sakyi L.B."/>
            <person name="Cui X."/>
            <person name="Yuan T."/>
            <person name="Jiang B."/>
            <person name="Yang W."/>
            <person name="Lam T.T.-Y."/>
            <person name="Chang Q."/>
            <person name="Ding S."/>
            <person name="Wang X."/>
            <person name="Zhu J."/>
            <person name="Ruan X."/>
            <person name="Zhao L."/>
            <person name="Wei J."/>
            <person name="Que T."/>
            <person name="Du C."/>
            <person name="Cheng J."/>
            <person name="Dai P."/>
            <person name="Han X."/>
            <person name="Huang E."/>
            <person name="Gao Y."/>
            <person name="Liu J."/>
            <person name="Shao H."/>
            <person name="Ye R."/>
            <person name="Li L."/>
            <person name="Wei W."/>
            <person name="Wang X."/>
            <person name="Wang C."/>
            <person name="Huo Q."/>
            <person name="Li W."/>
            <person name="Guo W."/>
            <person name="Chen H."/>
            <person name="Chen S."/>
            <person name="Zhou L."/>
            <person name="Zhou L."/>
            <person name="Ni X."/>
            <person name="Tian J."/>
            <person name="Zhou Y."/>
            <person name="Sheng Y."/>
            <person name="Liu T."/>
            <person name="Pan Y."/>
            <person name="Xia L."/>
            <person name="Li J."/>
            <person name="Zhao F."/>
            <person name="Cao W."/>
        </authorList>
    </citation>
    <scope>NUCLEOTIDE SEQUENCE</scope>
    <source>
        <strain evidence="1">Rmic-2018</strain>
        <tissue evidence="1">Larvae</tissue>
    </source>
</reference>
<dbReference type="Proteomes" id="UP000821866">
    <property type="component" value="Chromosome 6"/>
</dbReference>
<dbReference type="AlphaFoldDB" id="A0A9J6DML1"/>
<evidence type="ECO:0000313" key="2">
    <source>
        <dbReference type="Proteomes" id="UP000821866"/>
    </source>
</evidence>
<dbReference type="EMBL" id="JABSTU010000008">
    <property type="protein sequence ID" value="KAH8023477.1"/>
    <property type="molecule type" value="Genomic_DNA"/>
</dbReference>
<organism evidence="1 2">
    <name type="scientific">Rhipicephalus microplus</name>
    <name type="common">Cattle tick</name>
    <name type="synonym">Boophilus microplus</name>
    <dbReference type="NCBI Taxonomy" id="6941"/>
    <lineage>
        <taxon>Eukaryota</taxon>
        <taxon>Metazoa</taxon>
        <taxon>Ecdysozoa</taxon>
        <taxon>Arthropoda</taxon>
        <taxon>Chelicerata</taxon>
        <taxon>Arachnida</taxon>
        <taxon>Acari</taxon>
        <taxon>Parasitiformes</taxon>
        <taxon>Ixodida</taxon>
        <taxon>Ixodoidea</taxon>
        <taxon>Ixodidae</taxon>
        <taxon>Rhipicephalinae</taxon>
        <taxon>Rhipicephalus</taxon>
        <taxon>Boophilus</taxon>
    </lineage>
</organism>
<reference evidence="1" key="1">
    <citation type="journal article" date="2020" name="Cell">
        <title>Large-Scale Comparative Analyses of Tick Genomes Elucidate Their Genetic Diversity and Vector Capacities.</title>
        <authorList>
            <consortium name="Tick Genome and Microbiome Consortium (TIGMIC)"/>
            <person name="Jia N."/>
            <person name="Wang J."/>
            <person name="Shi W."/>
            <person name="Du L."/>
            <person name="Sun Y."/>
            <person name="Zhan W."/>
            <person name="Jiang J.F."/>
            <person name="Wang Q."/>
            <person name="Zhang B."/>
            <person name="Ji P."/>
            <person name="Bell-Sakyi L."/>
            <person name="Cui X.M."/>
            <person name="Yuan T.T."/>
            <person name="Jiang B.G."/>
            <person name="Yang W.F."/>
            <person name="Lam T.T."/>
            <person name="Chang Q.C."/>
            <person name="Ding S.J."/>
            <person name="Wang X.J."/>
            <person name="Zhu J.G."/>
            <person name="Ruan X.D."/>
            <person name="Zhao L."/>
            <person name="Wei J.T."/>
            <person name="Ye R.Z."/>
            <person name="Que T.C."/>
            <person name="Du C.H."/>
            <person name="Zhou Y.H."/>
            <person name="Cheng J.X."/>
            <person name="Dai P.F."/>
            <person name="Guo W.B."/>
            <person name="Han X.H."/>
            <person name="Huang E.J."/>
            <person name="Li L.F."/>
            <person name="Wei W."/>
            <person name="Gao Y.C."/>
            <person name="Liu J.Z."/>
            <person name="Shao H.Z."/>
            <person name="Wang X."/>
            <person name="Wang C.C."/>
            <person name="Yang T.C."/>
            <person name="Huo Q.B."/>
            <person name="Li W."/>
            <person name="Chen H.Y."/>
            <person name="Chen S.E."/>
            <person name="Zhou L.G."/>
            <person name="Ni X.B."/>
            <person name="Tian J.H."/>
            <person name="Sheng Y."/>
            <person name="Liu T."/>
            <person name="Pan Y.S."/>
            <person name="Xia L.Y."/>
            <person name="Li J."/>
            <person name="Zhao F."/>
            <person name="Cao W.C."/>
        </authorList>
    </citation>
    <scope>NUCLEOTIDE SEQUENCE</scope>
    <source>
        <strain evidence="1">Rmic-2018</strain>
    </source>
</reference>
<accession>A0A9J6DML1</accession>
<protein>
    <submittedName>
        <fullName evidence="1">Uncharacterized protein</fullName>
    </submittedName>
</protein>
<sequence length="176" mass="19950">MESSSRAATAADAGRCIAALLVSNEYRIILPSLPSGEAMRRAVALHCDVSGRPYCIDDLRKHRKDLGVIQEVSDIGAYQMSHVWSLNMKTEQAKKVLTEAAILEIKDRVCLVIDATRQEVKIKLPWLAFDVKKEDIRRAFYEYGDVKEVTDGESRILKELNRQLVLYACNYETVFL</sequence>
<comment type="caution">
    <text evidence="1">The sequence shown here is derived from an EMBL/GenBank/DDBJ whole genome shotgun (WGS) entry which is preliminary data.</text>
</comment>
<name>A0A9J6DML1_RHIMP</name>
<proteinExistence type="predicted"/>